<sequence>MEARFIAETCKLAPSGKLGAAPHNADARGSVGARTRCTTMPSKRKPPVCARPPASQSLRHRVELVRMSGDSGLSLGGLMLEWGSPGDGGVVQLGSAADSCKEVGSGRFPT</sequence>
<evidence type="ECO:0000313" key="3">
    <source>
        <dbReference type="Proteomes" id="UP000287651"/>
    </source>
</evidence>
<dbReference type="Proteomes" id="UP000287651">
    <property type="component" value="Unassembled WGS sequence"/>
</dbReference>
<evidence type="ECO:0000256" key="1">
    <source>
        <dbReference type="SAM" id="MobiDB-lite"/>
    </source>
</evidence>
<dbReference type="AlphaFoldDB" id="A0A427B4Q6"/>
<organism evidence="2 3">
    <name type="scientific">Ensete ventricosum</name>
    <name type="common">Abyssinian banana</name>
    <name type="synonym">Musa ensete</name>
    <dbReference type="NCBI Taxonomy" id="4639"/>
    <lineage>
        <taxon>Eukaryota</taxon>
        <taxon>Viridiplantae</taxon>
        <taxon>Streptophyta</taxon>
        <taxon>Embryophyta</taxon>
        <taxon>Tracheophyta</taxon>
        <taxon>Spermatophyta</taxon>
        <taxon>Magnoliopsida</taxon>
        <taxon>Liliopsida</taxon>
        <taxon>Zingiberales</taxon>
        <taxon>Musaceae</taxon>
        <taxon>Ensete</taxon>
    </lineage>
</organism>
<comment type="caution">
    <text evidence="2">The sequence shown here is derived from an EMBL/GenBank/DDBJ whole genome shotgun (WGS) entry which is preliminary data.</text>
</comment>
<gene>
    <name evidence="2" type="ORF">B296_00014351</name>
</gene>
<feature type="region of interest" description="Disordered" evidence="1">
    <location>
        <begin position="17"/>
        <end position="55"/>
    </location>
</feature>
<proteinExistence type="predicted"/>
<evidence type="ECO:0000313" key="2">
    <source>
        <dbReference type="EMBL" id="RRT83426.1"/>
    </source>
</evidence>
<name>A0A427B4Q6_ENSVE</name>
<reference evidence="2 3" key="1">
    <citation type="journal article" date="2014" name="Agronomy (Basel)">
        <title>A Draft Genome Sequence for Ensete ventricosum, the Drought-Tolerant Tree Against Hunger.</title>
        <authorList>
            <person name="Harrison J."/>
            <person name="Moore K.A."/>
            <person name="Paszkiewicz K."/>
            <person name="Jones T."/>
            <person name="Grant M."/>
            <person name="Ambacheew D."/>
            <person name="Muzemil S."/>
            <person name="Studholme D.J."/>
        </authorList>
    </citation>
    <scope>NUCLEOTIDE SEQUENCE [LARGE SCALE GENOMIC DNA]</scope>
</reference>
<accession>A0A427B4Q6</accession>
<dbReference type="EMBL" id="AMZH03000495">
    <property type="protein sequence ID" value="RRT83426.1"/>
    <property type="molecule type" value="Genomic_DNA"/>
</dbReference>
<protein>
    <submittedName>
        <fullName evidence="2">Uncharacterized protein</fullName>
    </submittedName>
</protein>